<dbReference type="CDD" id="cd10537">
    <property type="entry name" value="SET_SETD9"/>
    <property type="match status" value="1"/>
</dbReference>
<protein>
    <recommendedName>
        <fullName evidence="3">SET domain-containing protein</fullName>
    </recommendedName>
</protein>
<evidence type="ECO:0000313" key="1">
    <source>
        <dbReference type="EMBL" id="KAK6740759.1"/>
    </source>
</evidence>
<proteinExistence type="predicted"/>
<accession>A0ABR1CR14</accession>
<dbReference type="InterPro" id="IPR046341">
    <property type="entry name" value="SET_dom_sf"/>
</dbReference>
<reference evidence="1 2" key="1">
    <citation type="submission" date="2023-08" db="EMBL/GenBank/DDBJ databases">
        <title>A Necator americanus chromosomal reference genome.</title>
        <authorList>
            <person name="Ilik V."/>
            <person name="Petrzelkova K.J."/>
            <person name="Pardy F."/>
            <person name="Fuh T."/>
            <person name="Niatou-Singa F.S."/>
            <person name="Gouil Q."/>
            <person name="Baker L."/>
            <person name="Ritchie M.E."/>
            <person name="Jex A.R."/>
            <person name="Gazzola D."/>
            <person name="Li H."/>
            <person name="Toshio Fujiwara R."/>
            <person name="Zhan B."/>
            <person name="Aroian R.V."/>
            <person name="Pafco B."/>
            <person name="Schwarz E.M."/>
        </authorList>
    </citation>
    <scope>NUCLEOTIDE SEQUENCE [LARGE SCALE GENOMIC DNA]</scope>
    <source>
        <strain evidence="1 2">Aroian</strain>
        <tissue evidence="1">Whole animal</tissue>
    </source>
</reference>
<organism evidence="1 2">
    <name type="scientific">Necator americanus</name>
    <name type="common">Human hookworm</name>
    <dbReference type="NCBI Taxonomy" id="51031"/>
    <lineage>
        <taxon>Eukaryota</taxon>
        <taxon>Metazoa</taxon>
        <taxon>Ecdysozoa</taxon>
        <taxon>Nematoda</taxon>
        <taxon>Chromadorea</taxon>
        <taxon>Rhabditida</taxon>
        <taxon>Rhabditina</taxon>
        <taxon>Rhabditomorpha</taxon>
        <taxon>Strongyloidea</taxon>
        <taxon>Ancylostomatidae</taxon>
        <taxon>Bunostominae</taxon>
        <taxon>Necator</taxon>
    </lineage>
</organism>
<dbReference type="PANTHER" id="PTHR33524">
    <property type="entry name" value="C5ORF35"/>
    <property type="match status" value="1"/>
</dbReference>
<comment type="caution">
    <text evidence="1">The sequence shown here is derived from an EMBL/GenBank/DDBJ whole genome shotgun (WGS) entry which is preliminary data.</text>
</comment>
<name>A0ABR1CR14_NECAM</name>
<evidence type="ECO:0000313" key="2">
    <source>
        <dbReference type="Proteomes" id="UP001303046"/>
    </source>
</evidence>
<dbReference type="EMBL" id="JAVFWL010000003">
    <property type="protein sequence ID" value="KAK6740759.1"/>
    <property type="molecule type" value="Genomic_DNA"/>
</dbReference>
<dbReference type="PANTHER" id="PTHR33524:SF2">
    <property type="entry name" value="SET DOMAIN-CONTAINING PROTEIN 9"/>
    <property type="match status" value="1"/>
</dbReference>
<keyword evidence="2" id="KW-1185">Reference proteome</keyword>
<dbReference type="Gene3D" id="2.170.270.10">
    <property type="entry name" value="SET domain"/>
    <property type="match status" value="1"/>
</dbReference>
<gene>
    <name evidence="1" type="primary">Necator_chrIII.g9684</name>
    <name evidence="1" type="ORF">RB195_008919</name>
</gene>
<sequence>MTVVTDVVQRLRAFFADYGYRFAPAVYANLVRRDRSAIPSTIDISREEIDSQLRTTLEILASEFAAIDFRKPVPVGLRERASALLERHLSFKLSRKPSTIEGCGLGVFVENGSIAPRTVVSLYPGTIYDPWDSILLQSIGNHFVLRCRDGVIIDGNDVRLSRRIHRSCSYRDSGAAVSDLSWLEVHPFNYLNMGHYINNEPTPRLHNVQYVDFDVLNWPFRLRKFLPYAVYSPLREFPLRVVVLVSVREIVEGEELFAAYVSK</sequence>
<evidence type="ECO:0008006" key="3">
    <source>
        <dbReference type="Google" id="ProtNLM"/>
    </source>
</evidence>
<dbReference type="Proteomes" id="UP001303046">
    <property type="component" value="Unassembled WGS sequence"/>
</dbReference>
<dbReference type="InterPro" id="IPR040415">
    <property type="entry name" value="SETD9"/>
</dbReference>